<evidence type="ECO:0000313" key="1">
    <source>
        <dbReference type="EMBL" id="GMS95740.1"/>
    </source>
</evidence>
<reference evidence="1" key="1">
    <citation type="submission" date="2023-10" db="EMBL/GenBank/DDBJ databases">
        <title>Genome assembly of Pristionchus species.</title>
        <authorList>
            <person name="Yoshida K."/>
            <person name="Sommer R.J."/>
        </authorList>
    </citation>
    <scope>NUCLEOTIDE SEQUENCE</scope>
    <source>
        <strain evidence="1">RS0144</strain>
    </source>
</reference>
<proteinExistence type="predicted"/>
<feature type="non-terminal residue" evidence="1">
    <location>
        <position position="1"/>
    </location>
</feature>
<evidence type="ECO:0000313" key="2">
    <source>
        <dbReference type="Proteomes" id="UP001432027"/>
    </source>
</evidence>
<comment type="caution">
    <text evidence="1">The sequence shown here is derived from an EMBL/GenBank/DDBJ whole genome shotgun (WGS) entry which is preliminary data.</text>
</comment>
<name>A0AAV5TMX4_9BILA</name>
<accession>A0AAV5TMX4</accession>
<sequence length="286" mass="32345">QMWCPEDESFSTNKKVPSVLPSSFPHSNHFSHPFEIPEIPEWTTPDDNTIVLHSSNLVFKIPYPQVFASVSHLVNRSSPTVSTAFPPVHPDTPRPLNLKRTTNIIGDDGLERKIKKEEIIGMNTVFYPILPYVDLLKKEADEYPLCDFHLGVQRELEEHPEVMDVNGIDDGMGRKERCDDGSNTVEICAAFVSNYLMINSIECFEDESCTYQVDEALCNREMMRRRKNIQEIIHELSSVEIPSPLLISTFTSSLSESLLSMNGQQRQFILRNLGSSLLSSSGLPTD</sequence>
<keyword evidence="2" id="KW-1185">Reference proteome</keyword>
<gene>
    <name evidence="1" type="ORF">PENTCL1PPCAC_17915</name>
</gene>
<dbReference type="AlphaFoldDB" id="A0AAV5TMX4"/>
<dbReference type="EMBL" id="BTSX01000004">
    <property type="protein sequence ID" value="GMS95740.1"/>
    <property type="molecule type" value="Genomic_DNA"/>
</dbReference>
<protein>
    <submittedName>
        <fullName evidence="1">Uncharacterized protein</fullName>
    </submittedName>
</protein>
<dbReference type="Proteomes" id="UP001432027">
    <property type="component" value="Unassembled WGS sequence"/>
</dbReference>
<organism evidence="1 2">
    <name type="scientific">Pristionchus entomophagus</name>
    <dbReference type="NCBI Taxonomy" id="358040"/>
    <lineage>
        <taxon>Eukaryota</taxon>
        <taxon>Metazoa</taxon>
        <taxon>Ecdysozoa</taxon>
        <taxon>Nematoda</taxon>
        <taxon>Chromadorea</taxon>
        <taxon>Rhabditida</taxon>
        <taxon>Rhabditina</taxon>
        <taxon>Diplogasteromorpha</taxon>
        <taxon>Diplogasteroidea</taxon>
        <taxon>Neodiplogasteridae</taxon>
        <taxon>Pristionchus</taxon>
    </lineage>
</organism>